<keyword evidence="11" id="KW-1185">Reference proteome</keyword>
<keyword evidence="4 10" id="KW-0132">Cell division</keyword>
<keyword evidence="6" id="KW-0131">Cell cycle</keyword>
<accession>A0A562R5V7</accession>
<gene>
    <name evidence="10" type="ORF">IP91_03221</name>
</gene>
<comment type="function">
    <text evidence="7">Activator of cell division through the inhibition of FtsZ GTPase activity, therefore promoting FtsZ assembly into bundles of protofilaments necessary for the formation of the division Z ring. It is recruited early at mid-cell but it is not essential for cell division.</text>
</comment>
<organism evidence="10 11">
    <name type="scientific">Pseudoduganella lurida</name>
    <dbReference type="NCBI Taxonomy" id="1036180"/>
    <lineage>
        <taxon>Bacteria</taxon>
        <taxon>Pseudomonadati</taxon>
        <taxon>Pseudomonadota</taxon>
        <taxon>Betaproteobacteria</taxon>
        <taxon>Burkholderiales</taxon>
        <taxon>Oxalobacteraceae</taxon>
        <taxon>Telluria group</taxon>
        <taxon>Pseudoduganella</taxon>
    </lineage>
</organism>
<comment type="subcellular location">
    <subcellularLocation>
        <location evidence="1">Cytoplasm</location>
    </subcellularLocation>
</comment>
<keyword evidence="3" id="KW-0963">Cytoplasm</keyword>
<dbReference type="InterPro" id="IPR042233">
    <property type="entry name" value="Cell_div_ZapA_N"/>
</dbReference>
<evidence type="ECO:0000256" key="8">
    <source>
        <dbReference type="ARBA" id="ARBA00026068"/>
    </source>
</evidence>
<comment type="caution">
    <text evidence="10">The sequence shown here is derived from an EMBL/GenBank/DDBJ whole genome shotgun (WGS) entry which is preliminary data.</text>
</comment>
<dbReference type="GO" id="GO:0043093">
    <property type="term" value="P:FtsZ-dependent cytokinesis"/>
    <property type="evidence" value="ECO:0007669"/>
    <property type="project" value="TreeGrafter"/>
</dbReference>
<evidence type="ECO:0000256" key="7">
    <source>
        <dbReference type="ARBA" id="ARBA00024910"/>
    </source>
</evidence>
<dbReference type="Pfam" id="PF05164">
    <property type="entry name" value="ZapA"/>
    <property type="match status" value="1"/>
</dbReference>
<dbReference type="GO" id="GO:0005829">
    <property type="term" value="C:cytosol"/>
    <property type="evidence" value="ECO:0007669"/>
    <property type="project" value="TreeGrafter"/>
</dbReference>
<proteinExistence type="predicted"/>
<dbReference type="SUPFAM" id="SSF102829">
    <property type="entry name" value="Cell division protein ZapA-like"/>
    <property type="match status" value="1"/>
</dbReference>
<evidence type="ECO:0000256" key="9">
    <source>
        <dbReference type="ARBA" id="ARBA00033158"/>
    </source>
</evidence>
<dbReference type="Proteomes" id="UP000318431">
    <property type="component" value="Unassembled WGS sequence"/>
</dbReference>
<evidence type="ECO:0000256" key="5">
    <source>
        <dbReference type="ARBA" id="ARBA00023210"/>
    </source>
</evidence>
<evidence type="ECO:0000256" key="3">
    <source>
        <dbReference type="ARBA" id="ARBA00022490"/>
    </source>
</evidence>
<protein>
    <recommendedName>
        <fullName evidence="2">Cell division protein ZapA</fullName>
    </recommendedName>
    <alternativeName>
        <fullName evidence="9">Z ring-associated protein ZapA</fullName>
    </alternativeName>
</protein>
<dbReference type="InterPro" id="IPR036192">
    <property type="entry name" value="Cell_div_ZapA-like_sf"/>
</dbReference>
<dbReference type="AlphaFoldDB" id="A0A562R5V7"/>
<dbReference type="GO" id="GO:0032153">
    <property type="term" value="C:cell division site"/>
    <property type="evidence" value="ECO:0007669"/>
    <property type="project" value="TreeGrafter"/>
</dbReference>
<dbReference type="EMBL" id="VLLB01000005">
    <property type="protein sequence ID" value="TWI64451.1"/>
    <property type="molecule type" value="Genomic_DNA"/>
</dbReference>
<evidence type="ECO:0000256" key="1">
    <source>
        <dbReference type="ARBA" id="ARBA00004496"/>
    </source>
</evidence>
<sequence>MTNVDVNIMGSAYRLVCKEGEERALREAASLLDKKMTTIRDTGKVKGNDRIAVMAALSMAAEFLTAKAPAGPLSEISLLEVQQKLAAMHRVLDGALTPQENLF</sequence>
<evidence type="ECO:0000313" key="10">
    <source>
        <dbReference type="EMBL" id="TWI64451.1"/>
    </source>
</evidence>
<evidence type="ECO:0000256" key="6">
    <source>
        <dbReference type="ARBA" id="ARBA00023306"/>
    </source>
</evidence>
<dbReference type="Gene3D" id="3.30.160.880">
    <property type="entry name" value="Cell division protein ZapA protomer, N-terminal domain"/>
    <property type="match status" value="1"/>
</dbReference>
<comment type="subunit">
    <text evidence="8">Homodimer. Interacts with FtsZ.</text>
</comment>
<dbReference type="GO" id="GO:0000921">
    <property type="term" value="P:septin ring assembly"/>
    <property type="evidence" value="ECO:0007669"/>
    <property type="project" value="TreeGrafter"/>
</dbReference>
<reference evidence="10 11" key="1">
    <citation type="journal article" date="2015" name="Stand. Genomic Sci.">
        <title>Genomic Encyclopedia of Bacterial and Archaeal Type Strains, Phase III: the genomes of soil and plant-associated and newly described type strains.</title>
        <authorList>
            <person name="Whitman W.B."/>
            <person name="Woyke T."/>
            <person name="Klenk H.P."/>
            <person name="Zhou Y."/>
            <person name="Lilburn T.G."/>
            <person name="Beck B.J."/>
            <person name="De Vos P."/>
            <person name="Vandamme P."/>
            <person name="Eisen J.A."/>
            <person name="Garrity G."/>
            <person name="Hugenholtz P."/>
            <person name="Kyrpides N.C."/>
        </authorList>
    </citation>
    <scope>NUCLEOTIDE SEQUENCE [LARGE SCALE GENOMIC DNA]</scope>
    <source>
        <strain evidence="10 11">CGMCC 1.10822</strain>
    </source>
</reference>
<evidence type="ECO:0000313" key="11">
    <source>
        <dbReference type="Proteomes" id="UP000318431"/>
    </source>
</evidence>
<dbReference type="PANTHER" id="PTHR34981">
    <property type="entry name" value="CELL DIVISION PROTEIN ZAPA"/>
    <property type="match status" value="1"/>
</dbReference>
<dbReference type="PANTHER" id="PTHR34981:SF1">
    <property type="entry name" value="CELL DIVISION PROTEIN ZAPA"/>
    <property type="match status" value="1"/>
</dbReference>
<dbReference type="OrthoDB" id="5297208at2"/>
<dbReference type="Gene3D" id="1.20.5.50">
    <property type="match status" value="1"/>
</dbReference>
<dbReference type="GO" id="GO:0000917">
    <property type="term" value="P:division septum assembly"/>
    <property type="evidence" value="ECO:0007669"/>
    <property type="project" value="UniProtKB-KW"/>
</dbReference>
<evidence type="ECO:0000256" key="2">
    <source>
        <dbReference type="ARBA" id="ARBA00015195"/>
    </source>
</evidence>
<dbReference type="RefSeq" id="WP_145650094.1">
    <property type="nucleotide sequence ID" value="NZ_VLLB01000005.1"/>
</dbReference>
<name>A0A562R5V7_9BURK</name>
<dbReference type="InterPro" id="IPR007838">
    <property type="entry name" value="Cell_div_ZapA-like"/>
</dbReference>
<evidence type="ECO:0000256" key="4">
    <source>
        <dbReference type="ARBA" id="ARBA00022618"/>
    </source>
</evidence>
<keyword evidence="5" id="KW-0717">Septation</keyword>
<dbReference type="GO" id="GO:0030428">
    <property type="term" value="C:cell septum"/>
    <property type="evidence" value="ECO:0007669"/>
    <property type="project" value="TreeGrafter"/>
</dbReference>